<organism evidence="1">
    <name type="scientific">marine metagenome</name>
    <dbReference type="NCBI Taxonomy" id="408172"/>
    <lineage>
        <taxon>unclassified sequences</taxon>
        <taxon>metagenomes</taxon>
        <taxon>ecological metagenomes</taxon>
    </lineage>
</organism>
<dbReference type="EMBL" id="UINC01159361">
    <property type="protein sequence ID" value="SVD57405.1"/>
    <property type="molecule type" value="Genomic_DNA"/>
</dbReference>
<dbReference type="InterPro" id="IPR014845">
    <property type="entry name" value="GYD/TTHA1554"/>
</dbReference>
<reference evidence="1" key="1">
    <citation type="submission" date="2018-05" db="EMBL/GenBank/DDBJ databases">
        <authorList>
            <person name="Lanie J.A."/>
            <person name="Ng W.-L."/>
            <person name="Kazmierczak K.M."/>
            <person name="Andrzejewski T.M."/>
            <person name="Davidsen T.M."/>
            <person name="Wayne K.J."/>
            <person name="Tettelin H."/>
            <person name="Glass J.I."/>
            <person name="Rusch D."/>
            <person name="Podicherti R."/>
            <person name="Tsui H.-C.T."/>
            <person name="Winkler M.E."/>
        </authorList>
    </citation>
    <scope>NUCLEOTIDE SEQUENCE</scope>
</reference>
<dbReference type="AlphaFoldDB" id="A0A382WGF1"/>
<evidence type="ECO:0000313" key="1">
    <source>
        <dbReference type="EMBL" id="SVD57405.1"/>
    </source>
</evidence>
<gene>
    <name evidence="1" type="ORF">METZ01_LOCUS410259</name>
</gene>
<dbReference type="Pfam" id="PF08734">
    <property type="entry name" value="GYD"/>
    <property type="match status" value="1"/>
</dbReference>
<name>A0A382WGF1_9ZZZZ</name>
<accession>A0A382WGF1</accession>
<evidence type="ECO:0008006" key="2">
    <source>
        <dbReference type="Google" id="ProtNLM"/>
    </source>
</evidence>
<protein>
    <recommendedName>
        <fullName evidence="2">GYD domain-containing protein</fullName>
    </recommendedName>
</protein>
<sequence>MAKYHILGKFTDQGIKNVKETVKRSERFEEMAKGKGVEITEIMWLLGEHDVFCIAEAENDQTVTALLLQAGSLGFLTTSTSRAFTRDEMEDIVKQMN</sequence>
<proteinExistence type="predicted"/>